<protein>
    <submittedName>
        <fullName evidence="2">Uncharacterized protein</fullName>
    </submittedName>
</protein>
<dbReference type="Proteomes" id="UP000314294">
    <property type="component" value="Unassembled WGS sequence"/>
</dbReference>
<accession>A0A4Z2GMW9</accession>
<keyword evidence="3" id="KW-1185">Reference proteome</keyword>
<feature type="region of interest" description="Disordered" evidence="1">
    <location>
        <begin position="31"/>
        <end position="59"/>
    </location>
</feature>
<gene>
    <name evidence="2" type="ORF">EYF80_035651</name>
</gene>
<organism evidence="2 3">
    <name type="scientific">Liparis tanakae</name>
    <name type="common">Tanaka's snailfish</name>
    <dbReference type="NCBI Taxonomy" id="230148"/>
    <lineage>
        <taxon>Eukaryota</taxon>
        <taxon>Metazoa</taxon>
        <taxon>Chordata</taxon>
        <taxon>Craniata</taxon>
        <taxon>Vertebrata</taxon>
        <taxon>Euteleostomi</taxon>
        <taxon>Actinopterygii</taxon>
        <taxon>Neopterygii</taxon>
        <taxon>Teleostei</taxon>
        <taxon>Neoteleostei</taxon>
        <taxon>Acanthomorphata</taxon>
        <taxon>Eupercaria</taxon>
        <taxon>Perciformes</taxon>
        <taxon>Cottioidei</taxon>
        <taxon>Cottales</taxon>
        <taxon>Liparidae</taxon>
        <taxon>Liparis</taxon>
    </lineage>
</organism>
<comment type="caution">
    <text evidence="2">The sequence shown here is derived from an EMBL/GenBank/DDBJ whole genome shotgun (WGS) entry which is preliminary data.</text>
</comment>
<dbReference type="EMBL" id="SRLO01000494">
    <property type="protein sequence ID" value="TNN54143.1"/>
    <property type="molecule type" value="Genomic_DNA"/>
</dbReference>
<proteinExistence type="predicted"/>
<sequence>MSELVPVDVPPLHAVLMRLQGDGRFCGRMLELKEEREQSHTTPPMRTTGTEEHPPPPSCQYETYTHSEAEVVHVPVGGAVDGPFSGEVQRVEERLALDTQGAAQLEEGVADPTGPVVHQLEEGNEQRKLQYATYEGTSKAA</sequence>
<evidence type="ECO:0000313" key="3">
    <source>
        <dbReference type="Proteomes" id="UP000314294"/>
    </source>
</evidence>
<dbReference type="AlphaFoldDB" id="A0A4Z2GMW9"/>
<feature type="region of interest" description="Disordered" evidence="1">
    <location>
        <begin position="121"/>
        <end position="141"/>
    </location>
</feature>
<evidence type="ECO:0000313" key="2">
    <source>
        <dbReference type="EMBL" id="TNN54143.1"/>
    </source>
</evidence>
<evidence type="ECO:0000256" key="1">
    <source>
        <dbReference type="SAM" id="MobiDB-lite"/>
    </source>
</evidence>
<reference evidence="2 3" key="1">
    <citation type="submission" date="2019-03" db="EMBL/GenBank/DDBJ databases">
        <title>First draft genome of Liparis tanakae, snailfish: a comprehensive survey of snailfish specific genes.</title>
        <authorList>
            <person name="Kim W."/>
            <person name="Song I."/>
            <person name="Jeong J.-H."/>
            <person name="Kim D."/>
            <person name="Kim S."/>
            <person name="Ryu S."/>
            <person name="Song J.Y."/>
            <person name="Lee S.K."/>
        </authorList>
    </citation>
    <scope>NUCLEOTIDE SEQUENCE [LARGE SCALE GENOMIC DNA]</scope>
    <source>
        <tissue evidence="2">Muscle</tissue>
    </source>
</reference>
<name>A0A4Z2GMW9_9TELE</name>